<proteinExistence type="predicted"/>
<evidence type="ECO:0000313" key="2">
    <source>
        <dbReference type="Proteomes" id="UP000181897"/>
    </source>
</evidence>
<gene>
    <name evidence="1" type="ORF">BOO69_05860</name>
</gene>
<dbReference type="SUPFAM" id="SSF69318">
    <property type="entry name" value="Integrin alpha N-terminal domain"/>
    <property type="match status" value="1"/>
</dbReference>
<evidence type="ECO:0000313" key="1">
    <source>
        <dbReference type="EMBL" id="APE45323.1"/>
    </source>
</evidence>
<accession>A0A1J0WM18</accession>
<dbReference type="InterPro" id="IPR028994">
    <property type="entry name" value="Integrin_alpha_N"/>
</dbReference>
<dbReference type="STRING" id="1917485.BOO69_05860"/>
<organism evidence="1 2">
    <name type="scientific">Sulfitobacter alexandrii</name>
    <dbReference type="NCBI Taxonomy" id="1917485"/>
    <lineage>
        <taxon>Bacteria</taxon>
        <taxon>Pseudomonadati</taxon>
        <taxon>Pseudomonadota</taxon>
        <taxon>Alphaproteobacteria</taxon>
        <taxon>Rhodobacterales</taxon>
        <taxon>Roseobacteraceae</taxon>
        <taxon>Sulfitobacter</taxon>
    </lineage>
</organism>
<protein>
    <recommendedName>
        <fullName evidence="3">VCBS repeat-containing protein</fullName>
    </recommendedName>
</protein>
<dbReference type="EMBL" id="CP018076">
    <property type="protein sequence ID" value="APE45323.1"/>
    <property type="molecule type" value="Genomic_DNA"/>
</dbReference>
<dbReference type="RefSeq" id="WP_071973668.1">
    <property type="nucleotide sequence ID" value="NZ_CP018076.1"/>
</dbReference>
<dbReference type="AlphaFoldDB" id="A0A1J0WM18"/>
<dbReference type="KEGG" id="suam:BOO69_05860"/>
<name>A0A1J0WM18_9RHOB</name>
<dbReference type="OrthoDB" id="58662at2"/>
<reference evidence="1 2" key="1">
    <citation type="submission" date="2016-11" db="EMBL/GenBank/DDBJ databases">
        <title>Complete genome sequence of Sulfitobacter sp. AM1-D1, a toxic bacteria associated with marine dinoflagellate Alexandrium minutum in East China Sea.</title>
        <authorList>
            <person name="Yang Q."/>
            <person name="Zhang X."/>
            <person name="Tian X."/>
        </authorList>
    </citation>
    <scope>NUCLEOTIDE SEQUENCE [LARGE SCALE GENOMIC DNA]</scope>
    <source>
        <strain evidence="1 2">AM1-D1</strain>
    </source>
</reference>
<keyword evidence="2" id="KW-1185">Reference proteome</keyword>
<sequence length="232" mass="24746">MLAALGAGRAVADIEAARYDMPTEVYGHGVLPGGEYAGLEVRLTGGRVIGVGTFEAVYEDTAPRLVDLDGDGENELITVISYFEEGSAVRIFDEVPSEGHPRGTTIAVVAETPPIGTRHRWLGIVGAADLDGDGQVEIAYVDRPHLARVLRIWRYRDGTLEEVARLPGVTNHRIGMADISGGIRRCGGRPEIIMADAAWRRIVAVRLQAGALTARDAGPYRGNGSIDAAMAC</sequence>
<evidence type="ECO:0008006" key="3">
    <source>
        <dbReference type="Google" id="ProtNLM"/>
    </source>
</evidence>
<dbReference type="Proteomes" id="UP000181897">
    <property type="component" value="Chromosome"/>
</dbReference>